<dbReference type="EMBL" id="ML769876">
    <property type="protein sequence ID" value="KAE9386479.1"/>
    <property type="molecule type" value="Genomic_DNA"/>
</dbReference>
<protein>
    <submittedName>
        <fullName evidence="1">Uncharacterized protein</fullName>
    </submittedName>
</protein>
<dbReference type="Gene3D" id="3.60.130.30">
    <property type="match status" value="1"/>
</dbReference>
<sequence length="208" mass="23884">MTPSKVVKQKATSHVEVDNFYLDTIEVQAVLDAIVESQFPKQWKALQKAHKAGKWSKHDYGPYLGYVLIWKLPSWVHLDGQDEGPTITFPNGFFERGYMDLLDFDLRFLYSRGHVMVGWTCFILHRVSPWTSRITQLGSKERREQDKYGLTPGRIGAVAYFPNTAYAQLHDKPPGWGKITKWGVNKVEGDSKYNVDLISSPYIPLYTL</sequence>
<evidence type="ECO:0000313" key="1">
    <source>
        <dbReference type="EMBL" id="KAE9386479.1"/>
    </source>
</evidence>
<evidence type="ECO:0000313" key="2">
    <source>
        <dbReference type="Proteomes" id="UP000799118"/>
    </source>
</evidence>
<organism evidence="1 2">
    <name type="scientific">Gymnopus androsaceus JB14</name>
    <dbReference type="NCBI Taxonomy" id="1447944"/>
    <lineage>
        <taxon>Eukaryota</taxon>
        <taxon>Fungi</taxon>
        <taxon>Dikarya</taxon>
        <taxon>Basidiomycota</taxon>
        <taxon>Agaricomycotina</taxon>
        <taxon>Agaricomycetes</taxon>
        <taxon>Agaricomycetidae</taxon>
        <taxon>Agaricales</taxon>
        <taxon>Marasmiineae</taxon>
        <taxon>Omphalotaceae</taxon>
        <taxon>Gymnopus</taxon>
    </lineage>
</organism>
<accession>A0A6A4GL60</accession>
<proteinExistence type="predicted"/>
<name>A0A6A4GL60_9AGAR</name>
<keyword evidence="2" id="KW-1185">Reference proteome</keyword>
<dbReference type="AlphaFoldDB" id="A0A6A4GL60"/>
<dbReference type="OrthoDB" id="2658103at2759"/>
<reference evidence="1" key="1">
    <citation type="journal article" date="2019" name="Environ. Microbiol.">
        <title>Fungal ecological strategies reflected in gene transcription - a case study of two litter decomposers.</title>
        <authorList>
            <person name="Barbi F."/>
            <person name="Kohler A."/>
            <person name="Barry K."/>
            <person name="Baskaran P."/>
            <person name="Daum C."/>
            <person name="Fauchery L."/>
            <person name="Ihrmark K."/>
            <person name="Kuo A."/>
            <person name="LaButti K."/>
            <person name="Lipzen A."/>
            <person name="Morin E."/>
            <person name="Grigoriev I.V."/>
            <person name="Henrissat B."/>
            <person name="Lindahl B."/>
            <person name="Martin F."/>
        </authorList>
    </citation>
    <scope>NUCLEOTIDE SEQUENCE</scope>
    <source>
        <strain evidence="1">JB14</strain>
    </source>
</reference>
<dbReference type="Proteomes" id="UP000799118">
    <property type="component" value="Unassembled WGS sequence"/>
</dbReference>
<gene>
    <name evidence="1" type="ORF">BT96DRAFT_1084467</name>
</gene>